<evidence type="ECO:0000313" key="3">
    <source>
        <dbReference type="Proteomes" id="UP000256884"/>
    </source>
</evidence>
<protein>
    <submittedName>
        <fullName evidence="2">Uncharacterized protein</fullName>
    </submittedName>
</protein>
<reference evidence="2 3" key="1">
    <citation type="submission" date="2018-08" db="EMBL/GenBank/DDBJ databases">
        <title>Genomic Encyclopedia of Type Strains, Phase IV (KMG-IV): sequencing the most valuable type-strain genomes for metagenomic binning, comparative biology and taxonomic classification.</title>
        <authorList>
            <person name="Goeker M."/>
        </authorList>
    </citation>
    <scope>NUCLEOTIDE SEQUENCE [LARGE SCALE GENOMIC DNA]</scope>
    <source>
        <strain evidence="2 3">DSM 18841</strain>
    </source>
</reference>
<dbReference type="OrthoDB" id="6637351at2"/>
<keyword evidence="1" id="KW-1133">Transmembrane helix</keyword>
<feature type="transmembrane region" description="Helical" evidence="1">
    <location>
        <begin position="83"/>
        <end position="104"/>
    </location>
</feature>
<dbReference type="EMBL" id="QUNS01000001">
    <property type="protein sequence ID" value="REH56253.1"/>
    <property type="molecule type" value="Genomic_DNA"/>
</dbReference>
<organism evidence="2 3">
    <name type="scientific">Tenacibaculum gallaicum</name>
    <dbReference type="NCBI Taxonomy" id="561505"/>
    <lineage>
        <taxon>Bacteria</taxon>
        <taxon>Pseudomonadati</taxon>
        <taxon>Bacteroidota</taxon>
        <taxon>Flavobacteriia</taxon>
        <taxon>Flavobacteriales</taxon>
        <taxon>Flavobacteriaceae</taxon>
        <taxon>Tenacibaculum</taxon>
    </lineage>
</organism>
<accession>A0A3E0ICD7</accession>
<comment type="caution">
    <text evidence="2">The sequence shown here is derived from an EMBL/GenBank/DDBJ whole genome shotgun (WGS) entry which is preliminary data.</text>
</comment>
<name>A0A3E0ICD7_9FLAO</name>
<dbReference type="Proteomes" id="UP000256884">
    <property type="component" value="Unassembled WGS sequence"/>
</dbReference>
<evidence type="ECO:0000256" key="1">
    <source>
        <dbReference type="SAM" id="Phobius"/>
    </source>
</evidence>
<sequence length="106" mass="12657">MEVIQINLFYSKKVDLEFDFDFFYSIDSKYEDKDVLDAIDDLVTVNEIIDNYQINDKELPIFCILLDRILEELHIVFLLKVKIMVLFIYFIGMGVDYNLFVILLRS</sequence>
<keyword evidence="1" id="KW-0472">Membrane</keyword>
<keyword evidence="3" id="KW-1185">Reference proteome</keyword>
<proteinExistence type="predicted"/>
<evidence type="ECO:0000313" key="2">
    <source>
        <dbReference type="EMBL" id="REH56253.1"/>
    </source>
</evidence>
<dbReference type="AlphaFoldDB" id="A0A3E0ICD7"/>
<keyword evidence="1" id="KW-0812">Transmembrane</keyword>
<gene>
    <name evidence="2" type="ORF">C7448_101291</name>
</gene>